<feature type="chain" id="PRO_5022674159" description="FG-GAP repeat protein" evidence="1">
    <location>
        <begin position="29"/>
        <end position="342"/>
    </location>
</feature>
<dbReference type="OrthoDB" id="268402at2"/>
<organism evidence="2 3">
    <name type="scientific">Bythopirellula goksoeyrii</name>
    <dbReference type="NCBI Taxonomy" id="1400387"/>
    <lineage>
        <taxon>Bacteria</taxon>
        <taxon>Pseudomonadati</taxon>
        <taxon>Planctomycetota</taxon>
        <taxon>Planctomycetia</taxon>
        <taxon>Pirellulales</taxon>
        <taxon>Lacipirellulaceae</taxon>
        <taxon>Bythopirellula</taxon>
    </lineage>
</organism>
<protein>
    <recommendedName>
        <fullName evidence="4">FG-GAP repeat protein</fullName>
    </recommendedName>
</protein>
<dbReference type="EMBL" id="CP042913">
    <property type="protein sequence ID" value="QEG33635.1"/>
    <property type="molecule type" value="Genomic_DNA"/>
</dbReference>
<dbReference type="Gene3D" id="2.60.120.380">
    <property type="match status" value="1"/>
</dbReference>
<keyword evidence="1" id="KW-0732">Signal</keyword>
<dbReference type="AlphaFoldDB" id="A0A5B9Q7T3"/>
<sequence precursor="true">MRYACRGIDRLTLVCFTILAAFCSALHAEEPNDIFEDATILSPGVLSVSDDLFPSLYPDTILGARDMFGGISEYNDDFEPDCEAPGNGQSSALCGISTNSGEISFAVTGYPDESFVGGHGEFGEYEVFVDAYDFFGDLVDSFSEIRTLQPGQVDFFSFDNFEWIGGTYDAYIDNSLGGDPGDVDFFTFTGLSPGATFTAETVDPNVIEIDTYLGWFDSAGVLIASDDDGAGGVLSLIQGVVPSDGKLTFAVTGYNDNDFVGGHSEDAQYELILTLGAAGDFDGDGDVDGNDFLVWQRNPSMGNLADWQTNYGIGAQVAAISVPEPQGFLPLLLGCFLIFWWR</sequence>
<accession>A0A5B9Q7T3</accession>
<feature type="signal peptide" evidence="1">
    <location>
        <begin position="1"/>
        <end position="28"/>
    </location>
</feature>
<dbReference type="RefSeq" id="WP_148072375.1">
    <property type="nucleotide sequence ID" value="NZ_CP042913.1"/>
</dbReference>
<proteinExistence type="predicted"/>
<evidence type="ECO:0000313" key="2">
    <source>
        <dbReference type="EMBL" id="QEG33635.1"/>
    </source>
</evidence>
<keyword evidence="3" id="KW-1185">Reference proteome</keyword>
<reference evidence="2 3" key="1">
    <citation type="submission" date="2019-08" db="EMBL/GenBank/DDBJ databases">
        <title>Deep-cultivation of Planctomycetes and their phenomic and genomic characterization uncovers novel biology.</title>
        <authorList>
            <person name="Wiegand S."/>
            <person name="Jogler M."/>
            <person name="Boedeker C."/>
            <person name="Pinto D."/>
            <person name="Vollmers J."/>
            <person name="Rivas-Marin E."/>
            <person name="Kohn T."/>
            <person name="Peeters S.H."/>
            <person name="Heuer A."/>
            <person name="Rast P."/>
            <person name="Oberbeckmann S."/>
            <person name="Bunk B."/>
            <person name="Jeske O."/>
            <person name="Meyerdierks A."/>
            <person name="Storesund J.E."/>
            <person name="Kallscheuer N."/>
            <person name="Luecker S."/>
            <person name="Lage O.M."/>
            <person name="Pohl T."/>
            <person name="Merkel B.J."/>
            <person name="Hornburger P."/>
            <person name="Mueller R.-W."/>
            <person name="Bruemmer F."/>
            <person name="Labrenz M."/>
            <person name="Spormann A.M."/>
            <person name="Op den Camp H."/>
            <person name="Overmann J."/>
            <person name="Amann R."/>
            <person name="Jetten M.S.M."/>
            <person name="Mascher T."/>
            <person name="Medema M.H."/>
            <person name="Devos D.P."/>
            <person name="Kaster A.-K."/>
            <person name="Ovreas L."/>
            <person name="Rohde M."/>
            <person name="Galperin M.Y."/>
            <person name="Jogler C."/>
        </authorList>
    </citation>
    <scope>NUCLEOTIDE SEQUENCE [LARGE SCALE GENOMIC DNA]</scope>
    <source>
        <strain evidence="2 3">Pr1d</strain>
    </source>
</reference>
<evidence type="ECO:0000313" key="3">
    <source>
        <dbReference type="Proteomes" id="UP000323917"/>
    </source>
</evidence>
<name>A0A5B9Q7T3_9BACT</name>
<dbReference type="Proteomes" id="UP000323917">
    <property type="component" value="Chromosome"/>
</dbReference>
<evidence type="ECO:0000256" key="1">
    <source>
        <dbReference type="SAM" id="SignalP"/>
    </source>
</evidence>
<evidence type="ECO:0008006" key="4">
    <source>
        <dbReference type="Google" id="ProtNLM"/>
    </source>
</evidence>
<dbReference type="KEGG" id="bgok:Pr1d_08990"/>
<gene>
    <name evidence="2" type="ORF">Pr1d_08990</name>
</gene>